<dbReference type="PANTHER" id="PTHR13387:SF9">
    <property type="entry name" value="PROTEIN HGH1 HOMOLOG"/>
    <property type="match status" value="1"/>
</dbReference>
<reference evidence="5" key="1">
    <citation type="submission" date="2020-01" db="EMBL/GenBank/DDBJ databases">
        <title>Development of genomics and gene disruption for Polysphondylium violaceum indicates a role for the polyketide synthase stlB in stalk morphogenesis.</title>
        <authorList>
            <person name="Narita B."/>
            <person name="Kawabe Y."/>
            <person name="Kin K."/>
            <person name="Saito T."/>
            <person name="Gibbs R."/>
            <person name="Kuspa A."/>
            <person name="Muzny D."/>
            <person name="Queller D."/>
            <person name="Richards S."/>
            <person name="Strassman J."/>
            <person name="Sucgang R."/>
            <person name="Worley K."/>
            <person name="Schaap P."/>
        </authorList>
    </citation>
    <scope>NUCLEOTIDE SEQUENCE</scope>
    <source>
        <strain evidence="5">QSvi11</strain>
    </source>
</reference>
<dbReference type="Proteomes" id="UP000695562">
    <property type="component" value="Unassembled WGS sequence"/>
</dbReference>
<dbReference type="AlphaFoldDB" id="A0A8J4UW76"/>
<dbReference type="Pfam" id="PF04063">
    <property type="entry name" value="DUF383"/>
    <property type="match status" value="1"/>
</dbReference>
<evidence type="ECO:0000256" key="2">
    <source>
        <dbReference type="ARBA" id="ARBA00014076"/>
    </source>
</evidence>
<comment type="similarity">
    <text evidence="1">Belongs to the HGH1 family.</text>
</comment>
<comment type="caution">
    <text evidence="5">The sequence shown here is derived from an EMBL/GenBank/DDBJ whole genome shotgun (WGS) entry which is preliminary data.</text>
</comment>
<name>A0A8J4UW76_9MYCE</name>
<gene>
    <name evidence="5" type="ORF">CYY_009366</name>
</gene>
<dbReference type="InterPro" id="IPR007206">
    <property type="entry name" value="Protein_HGH1_C"/>
</dbReference>
<dbReference type="InterPro" id="IPR007205">
    <property type="entry name" value="Protein_HGH1_N"/>
</dbReference>
<evidence type="ECO:0000259" key="3">
    <source>
        <dbReference type="Pfam" id="PF04063"/>
    </source>
</evidence>
<dbReference type="EMBL" id="AJWJ01000690">
    <property type="protein sequence ID" value="KAF2069313.1"/>
    <property type="molecule type" value="Genomic_DNA"/>
</dbReference>
<feature type="domain" description="Protein HGH1 N-terminal" evidence="3">
    <location>
        <begin position="93"/>
        <end position="267"/>
    </location>
</feature>
<dbReference type="InterPro" id="IPR011989">
    <property type="entry name" value="ARM-like"/>
</dbReference>
<dbReference type="PANTHER" id="PTHR13387">
    <property type="entry name" value="PROTEIN HGH1 HOMOLOG"/>
    <property type="match status" value="1"/>
</dbReference>
<protein>
    <recommendedName>
        <fullName evidence="2">Protein HGH1 homolog</fullName>
    </recommendedName>
</protein>
<dbReference type="OrthoDB" id="338814at2759"/>
<keyword evidence="6" id="KW-1185">Reference proteome</keyword>
<accession>A0A8J4UW76</accession>
<proteinExistence type="inferred from homology"/>
<evidence type="ECO:0000313" key="6">
    <source>
        <dbReference type="Proteomes" id="UP000695562"/>
    </source>
</evidence>
<sequence>MEQLAELVPFLADPKSEIKILALQHLSGVSDNQEARDVLKKTNIVTQLIKLMNDSNHVISRHSLTILINLCQDTDLLAEITKKNIVPRLVDGATDTKNKLSEIFAMLLSNVTHTKEGCLQLMQCGKELEAFFIMKLVQVLTMDSSADDYLTSTKNNWVVNIILNVTQIQEGRKIVLDPENSIFSSLLPLINHKNVIKRRGIVGIIRNCCFSEIHHDYLISEKIDIFTKILLPIRGSGKFDDDDMEGMNSILHNVNLPIDYLIEQDRECKRMLVESLVFLTGTRKLRVHMRKIKVYPVLRDFFKDETDDDIKESVEKVVELIIRDEEGEGQTFDGPQQKVKEIIEDEDAPFEVEEI</sequence>
<dbReference type="InterPro" id="IPR016024">
    <property type="entry name" value="ARM-type_fold"/>
</dbReference>
<dbReference type="Pfam" id="PF04064">
    <property type="entry name" value="DUF384"/>
    <property type="match status" value="1"/>
</dbReference>
<dbReference type="Gene3D" id="1.25.10.10">
    <property type="entry name" value="Leucine-rich Repeat Variant"/>
    <property type="match status" value="1"/>
</dbReference>
<evidence type="ECO:0000313" key="5">
    <source>
        <dbReference type="EMBL" id="KAF2069313.1"/>
    </source>
</evidence>
<evidence type="ECO:0000259" key="4">
    <source>
        <dbReference type="Pfam" id="PF04064"/>
    </source>
</evidence>
<dbReference type="InterPro" id="IPR039717">
    <property type="entry name" value="Hgh1"/>
</dbReference>
<dbReference type="SUPFAM" id="SSF48371">
    <property type="entry name" value="ARM repeat"/>
    <property type="match status" value="1"/>
</dbReference>
<evidence type="ECO:0000256" key="1">
    <source>
        <dbReference type="ARBA" id="ARBA00006712"/>
    </source>
</evidence>
<feature type="domain" description="Protein HGH1 C-terminal" evidence="4">
    <location>
        <begin position="275"/>
        <end position="329"/>
    </location>
</feature>
<organism evidence="5 6">
    <name type="scientific">Polysphondylium violaceum</name>
    <dbReference type="NCBI Taxonomy" id="133409"/>
    <lineage>
        <taxon>Eukaryota</taxon>
        <taxon>Amoebozoa</taxon>
        <taxon>Evosea</taxon>
        <taxon>Eumycetozoa</taxon>
        <taxon>Dictyostelia</taxon>
        <taxon>Dictyosteliales</taxon>
        <taxon>Dictyosteliaceae</taxon>
        <taxon>Polysphondylium</taxon>
    </lineage>
</organism>